<sequence length="223" mass="23064">MKSAAYFVPLFLSVLGTAVAAPASGSATQTLVRRNYTEEYADQLVDGTACRDVTVIYARGTGQQGNIGEATDVGPLFLDDLAALVGSGNLAAQGVNYSADVIGFELGGDATGSALMAELATLAYTQCPDTQLVLSGYSQGGQLVHNAADQISSNVTDFVAAVLIFGDPDNGEAVGDIPDDKVHVICHALDGICLHLGIITPQHLNYQEDAPAAAEWVAAELGY</sequence>
<dbReference type="InterPro" id="IPR000675">
    <property type="entry name" value="Cutinase/axe"/>
</dbReference>
<dbReference type="PANTHER" id="PTHR48250:SF2">
    <property type="entry name" value="CUTINASE"/>
    <property type="match status" value="1"/>
</dbReference>
<dbReference type="InterPro" id="IPR011150">
    <property type="entry name" value="Cutinase_monf"/>
</dbReference>
<dbReference type="PROSITE" id="PS00155">
    <property type="entry name" value="CUTINASE_1"/>
    <property type="match status" value="1"/>
</dbReference>
<dbReference type="EMBL" id="LJZO01000078">
    <property type="protein sequence ID" value="ROV87664.1"/>
    <property type="molecule type" value="Genomic_DNA"/>
</dbReference>
<evidence type="ECO:0000256" key="11">
    <source>
        <dbReference type="PIRSR" id="PIRSR611150-2"/>
    </source>
</evidence>
<feature type="disulfide bond" evidence="11">
    <location>
        <begin position="186"/>
        <end position="193"/>
    </location>
</feature>
<dbReference type="EC" id="3.1.1.74" evidence="3 12"/>
<gene>
    <name evidence="13" type="ORF">VSDG_09648</name>
</gene>
<accession>A0A423V9Y1</accession>
<keyword evidence="8 11" id="KW-1015">Disulfide bond</keyword>
<proteinExistence type="inferred from homology"/>
<comment type="caution">
    <text evidence="13">The sequence shown here is derived from an EMBL/GenBank/DDBJ whole genome shotgun (WGS) entry which is preliminary data.</text>
</comment>
<reference evidence="13 14" key="1">
    <citation type="submission" date="2015-09" db="EMBL/GenBank/DDBJ databases">
        <title>Host preference determinants of Valsa canker pathogens revealed by comparative genomics.</title>
        <authorList>
            <person name="Yin Z."/>
            <person name="Huang L."/>
        </authorList>
    </citation>
    <scope>NUCLEOTIDE SEQUENCE [LARGE SCALE GENOMIC DNA]</scope>
    <source>
        <strain evidence="13 14">YSFL</strain>
    </source>
</reference>
<evidence type="ECO:0000256" key="9">
    <source>
        <dbReference type="ARBA" id="ARBA00034045"/>
    </source>
</evidence>
<dbReference type="Proteomes" id="UP000284375">
    <property type="component" value="Unassembled WGS sequence"/>
</dbReference>
<evidence type="ECO:0000256" key="8">
    <source>
        <dbReference type="ARBA" id="ARBA00023157"/>
    </source>
</evidence>
<dbReference type="PANTHER" id="PTHR48250">
    <property type="entry name" value="CUTINASE 2-RELATED"/>
    <property type="match status" value="1"/>
</dbReference>
<comment type="subcellular location">
    <subcellularLocation>
        <location evidence="1 12">Secreted</location>
    </subcellularLocation>
</comment>
<dbReference type="GO" id="GO:0050525">
    <property type="term" value="F:cutinase activity"/>
    <property type="evidence" value="ECO:0007669"/>
    <property type="project" value="UniProtKB-UniRule"/>
</dbReference>
<evidence type="ECO:0000256" key="10">
    <source>
        <dbReference type="PIRSR" id="PIRSR611150-1"/>
    </source>
</evidence>
<feature type="active site" description="Proton donor/acceptor" evidence="10">
    <location>
        <position position="203"/>
    </location>
</feature>
<protein>
    <recommendedName>
        <fullName evidence="3 12">Cutinase</fullName>
        <ecNumber evidence="3 12">3.1.1.74</ecNumber>
    </recommendedName>
</protein>
<comment type="function">
    <text evidence="12">Catalyzes the hydrolysis of complex carboxylic polyesters found in the cell wall of plants. Degrades cutin, a macromolecule that forms the structure of the plant cuticle.</text>
</comment>
<feature type="disulfide bond" evidence="11">
    <location>
        <begin position="50"/>
        <end position="127"/>
    </location>
</feature>
<dbReference type="Pfam" id="PF01083">
    <property type="entry name" value="Cutinase"/>
    <property type="match status" value="1"/>
</dbReference>
<dbReference type="SMART" id="SM01110">
    <property type="entry name" value="Cutinase"/>
    <property type="match status" value="1"/>
</dbReference>
<comment type="similarity">
    <text evidence="2 12">Belongs to the cutinase family.</text>
</comment>
<evidence type="ECO:0000256" key="12">
    <source>
        <dbReference type="RuleBase" id="RU361263"/>
    </source>
</evidence>
<feature type="active site" evidence="10">
    <location>
        <position position="190"/>
    </location>
</feature>
<keyword evidence="4 12" id="KW-0719">Serine esterase</keyword>
<evidence type="ECO:0000313" key="13">
    <source>
        <dbReference type="EMBL" id="ROV87664.1"/>
    </source>
</evidence>
<keyword evidence="14" id="KW-1185">Reference proteome</keyword>
<dbReference type="GO" id="GO:0016052">
    <property type="term" value="P:carbohydrate catabolic process"/>
    <property type="evidence" value="ECO:0007669"/>
    <property type="project" value="TreeGrafter"/>
</dbReference>
<comment type="catalytic activity">
    <reaction evidence="9 12">
        <text>cutin + H2O = cutin monomers.</text>
        <dbReference type="EC" id="3.1.1.74"/>
    </reaction>
</comment>
<keyword evidence="7 12" id="KW-0378">Hydrolase</keyword>
<dbReference type="SUPFAM" id="SSF53474">
    <property type="entry name" value="alpha/beta-Hydrolases"/>
    <property type="match status" value="1"/>
</dbReference>
<dbReference type="InterPro" id="IPR029058">
    <property type="entry name" value="AB_hydrolase_fold"/>
</dbReference>
<keyword evidence="6 12" id="KW-0732">Signal</keyword>
<evidence type="ECO:0000256" key="2">
    <source>
        <dbReference type="ARBA" id="ARBA00007534"/>
    </source>
</evidence>
<feature type="active site" description="Nucleophile" evidence="10">
    <location>
        <position position="138"/>
    </location>
</feature>
<evidence type="ECO:0000256" key="7">
    <source>
        <dbReference type="ARBA" id="ARBA00022801"/>
    </source>
</evidence>
<evidence type="ECO:0000256" key="4">
    <source>
        <dbReference type="ARBA" id="ARBA00022487"/>
    </source>
</evidence>
<evidence type="ECO:0000256" key="6">
    <source>
        <dbReference type="ARBA" id="ARBA00022729"/>
    </source>
</evidence>
<feature type="chain" id="PRO_5018818351" description="Cutinase" evidence="12">
    <location>
        <begin position="21"/>
        <end position="223"/>
    </location>
</feature>
<name>A0A423V9Y1_CYTCH</name>
<keyword evidence="5 12" id="KW-0964">Secreted</keyword>
<dbReference type="OrthoDB" id="2975078at2759"/>
<dbReference type="Gene3D" id="3.40.50.1820">
    <property type="entry name" value="alpha/beta hydrolase"/>
    <property type="match status" value="1"/>
</dbReference>
<evidence type="ECO:0000256" key="1">
    <source>
        <dbReference type="ARBA" id="ARBA00004613"/>
    </source>
</evidence>
<dbReference type="PRINTS" id="PR00129">
    <property type="entry name" value="CUTINASE"/>
</dbReference>
<organism evidence="13 14">
    <name type="scientific">Cytospora chrysosperma</name>
    <name type="common">Cytospora canker fungus</name>
    <name type="synonym">Sphaeria chrysosperma</name>
    <dbReference type="NCBI Taxonomy" id="252740"/>
    <lineage>
        <taxon>Eukaryota</taxon>
        <taxon>Fungi</taxon>
        <taxon>Dikarya</taxon>
        <taxon>Ascomycota</taxon>
        <taxon>Pezizomycotina</taxon>
        <taxon>Sordariomycetes</taxon>
        <taxon>Sordariomycetidae</taxon>
        <taxon>Diaporthales</taxon>
        <taxon>Cytosporaceae</taxon>
        <taxon>Cytospora</taxon>
    </lineage>
</organism>
<evidence type="ECO:0000313" key="14">
    <source>
        <dbReference type="Proteomes" id="UP000284375"/>
    </source>
</evidence>
<evidence type="ECO:0000256" key="5">
    <source>
        <dbReference type="ARBA" id="ARBA00022525"/>
    </source>
</evidence>
<dbReference type="InterPro" id="IPR043580">
    <property type="entry name" value="CUTINASE_1"/>
</dbReference>
<feature type="signal peptide" evidence="12">
    <location>
        <begin position="1"/>
        <end position="20"/>
    </location>
</feature>
<evidence type="ECO:0000256" key="3">
    <source>
        <dbReference type="ARBA" id="ARBA00013095"/>
    </source>
</evidence>
<dbReference type="AlphaFoldDB" id="A0A423V9Y1"/>
<dbReference type="GO" id="GO:0005576">
    <property type="term" value="C:extracellular region"/>
    <property type="evidence" value="ECO:0007669"/>
    <property type="project" value="UniProtKB-SubCell"/>
</dbReference>
<dbReference type="STRING" id="252740.A0A423V9Y1"/>